<dbReference type="EMBL" id="ANJA01002613">
    <property type="protein sequence ID" value="ETO68750.1"/>
    <property type="molecule type" value="Genomic_DNA"/>
</dbReference>
<gene>
    <name evidence="1" type="ORF">F444_14475</name>
</gene>
<reference evidence="1 2" key="1">
    <citation type="submission" date="2013-11" db="EMBL/GenBank/DDBJ databases">
        <title>The Genome Sequence of Phytophthora parasitica P1976.</title>
        <authorList>
            <consortium name="The Broad Institute Genomics Platform"/>
            <person name="Russ C."/>
            <person name="Tyler B."/>
            <person name="Panabieres F."/>
            <person name="Shan W."/>
            <person name="Tripathy S."/>
            <person name="Grunwald N."/>
            <person name="Machado M."/>
            <person name="Johnson C.S."/>
            <person name="Walker B."/>
            <person name="Young S."/>
            <person name="Zeng Q."/>
            <person name="Gargeya S."/>
            <person name="Fitzgerald M."/>
            <person name="Haas B."/>
            <person name="Abouelleil A."/>
            <person name="Allen A.W."/>
            <person name="Alvarado L."/>
            <person name="Arachchi H.M."/>
            <person name="Berlin A.M."/>
            <person name="Chapman S.B."/>
            <person name="Gainer-Dewar J."/>
            <person name="Goldberg J."/>
            <person name="Griggs A."/>
            <person name="Gujja S."/>
            <person name="Hansen M."/>
            <person name="Howarth C."/>
            <person name="Imamovic A."/>
            <person name="Ireland A."/>
            <person name="Larimer J."/>
            <person name="McCowan C."/>
            <person name="Murphy C."/>
            <person name="Pearson M."/>
            <person name="Poon T.W."/>
            <person name="Priest M."/>
            <person name="Roberts A."/>
            <person name="Saif S."/>
            <person name="Shea T."/>
            <person name="Sisk P."/>
            <person name="Sykes S."/>
            <person name="Wortman J."/>
            <person name="Nusbaum C."/>
            <person name="Birren B."/>
        </authorList>
    </citation>
    <scope>NUCLEOTIDE SEQUENCE [LARGE SCALE GENOMIC DNA]</scope>
    <source>
        <strain evidence="1 2">P1976</strain>
    </source>
</reference>
<proteinExistence type="predicted"/>
<name>A0A080ZQ39_PHYNI</name>
<organism evidence="1 2">
    <name type="scientific">Phytophthora nicotianae P1976</name>
    <dbReference type="NCBI Taxonomy" id="1317066"/>
    <lineage>
        <taxon>Eukaryota</taxon>
        <taxon>Sar</taxon>
        <taxon>Stramenopiles</taxon>
        <taxon>Oomycota</taxon>
        <taxon>Peronosporomycetes</taxon>
        <taxon>Peronosporales</taxon>
        <taxon>Peronosporaceae</taxon>
        <taxon>Phytophthora</taxon>
    </lineage>
</organism>
<evidence type="ECO:0000313" key="2">
    <source>
        <dbReference type="Proteomes" id="UP000028582"/>
    </source>
</evidence>
<accession>A0A080ZQ39</accession>
<dbReference type="Proteomes" id="UP000028582">
    <property type="component" value="Unassembled WGS sequence"/>
</dbReference>
<dbReference type="AlphaFoldDB" id="A0A080ZQ39"/>
<protein>
    <submittedName>
        <fullName evidence="1">Uncharacterized protein</fullName>
    </submittedName>
</protein>
<comment type="caution">
    <text evidence="1">The sequence shown here is derived from an EMBL/GenBank/DDBJ whole genome shotgun (WGS) entry which is preliminary data.</text>
</comment>
<evidence type="ECO:0000313" key="1">
    <source>
        <dbReference type="EMBL" id="ETO68750.1"/>
    </source>
</evidence>
<sequence length="66" mass="7365">MKTNLSPTKAWAMQCQVPGSCPGRRPITKSASRRLRITEAGRLARLLKLALTLRNRSCFGLFCSPF</sequence>